<dbReference type="GO" id="GO:0005975">
    <property type="term" value="P:carbohydrate metabolic process"/>
    <property type="evidence" value="ECO:0007669"/>
    <property type="project" value="InterPro"/>
</dbReference>
<dbReference type="Gene3D" id="1.50.10.10">
    <property type="match status" value="1"/>
</dbReference>
<dbReference type="AlphaFoldDB" id="A0A6S7HTV3"/>
<reference evidence="3" key="1">
    <citation type="submission" date="2020-04" db="EMBL/GenBank/DDBJ databases">
        <authorList>
            <person name="Alioto T."/>
            <person name="Alioto T."/>
            <person name="Gomez Garrido J."/>
        </authorList>
    </citation>
    <scope>NUCLEOTIDE SEQUENCE</scope>
    <source>
        <strain evidence="3">A484AB</strain>
    </source>
</reference>
<dbReference type="InterPro" id="IPR008928">
    <property type="entry name" value="6-hairpin_glycosidase_sf"/>
</dbReference>
<dbReference type="InterPro" id="IPR006775">
    <property type="entry name" value="GH116_catalytic"/>
</dbReference>
<evidence type="ECO:0000313" key="3">
    <source>
        <dbReference type="EMBL" id="CAB4007959.1"/>
    </source>
</evidence>
<dbReference type="Pfam" id="PF12215">
    <property type="entry name" value="Glyco_hydr_116N"/>
    <property type="match status" value="1"/>
</dbReference>
<sequence length="566" mass="64545">MPVLPAGNQNTLYTYGGNIDTDNLPEYDGINGYYGIYMNNTKLDENFGTNGELSIGVFNKTGDANGCLLQFTDAELESMWHKFTSTGLPGQGALGMSDESKTWIGAISCCREIPAKGEETFTFVLSWHFPNRYCKWDRVNDPRSVYYLGNYYNKLFKNVQAVVSHTGQFLGKLTKVSRQFRDAMYDSTLPWHLIDSAAARVSVLKSPSFFWCEDTNLFCFEGCSKTSGCCPMNCTHVLNYEMAVAKCFPDLEQKLRNIDLLHNIAPNAIIPSRTTMPLLAKRDWEGWNWWDGDNITDLASTSICLDGDLGTVLKAYREIRQFAPQSFVDKIWPKIKAMMRRYMNELDKDKQGLLTGAQPCTYDRTTYGIDTFIGSLYLCALRAAEEMAKLMDEKDLATEYHERFCIGSKNLDTYCFQNGKWYTQVTPQWHPDESLGCGTFVDALIGQWWAYSLGLGPLLPKDHMQSHLGWVFERNRVEAFDPKTQKPRPFFDSRDKGLHITYWDVEAGEKVPPVPLLYSLEGAWSGLEHSFAGLMLYENIICDAYWVVLFCLVLLYFAILLDFVVW</sequence>
<dbReference type="SUPFAM" id="SSF48208">
    <property type="entry name" value="Six-hairpin glycosidases"/>
    <property type="match status" value="1"/>
</dbReference>
<dbReference type="InterPro" id="IPR052566">
    <property type="entry name" value="Non-lysos_glucosylceramidase"/>
</dbReference>
<comment type="caution">
    <text evidence="3">The sequence shown here is derived from an EMBL/GenBank/DDBJ whole genome shotgun (WGS) entry which is preliminary data.</text>
</comment>
<evidence type="ECO:0000259" key="1">
    <source>
        <dbReference type="Pfam" id="PF04685"/>
    </source>
</evidence>
<feature type="domain" description="Glycosyl-hydrolase family 116 N-terminal" evidence="2">
    <location>
        <begin position="32"/>
        <end position="165"/>
    </location>
</feature>
<dbReference type="PANTHER" id="PTHR12654:SF4">
    <property type="entry name" value="PB1 DOMAIN-CONTAINING PROTEIN"/>
    <property type="match status" value="1"/>
</dbReference>
<dbReference type="EMBL" id="CACRXK020005971">
    <property type="protein sequence ID" value="CAB4007959.1"/>
    <property type="molecule type" value="Genomic_DNA"/>
</dbReference>
<gene>
    <name evidence="3" type="ORF">PACLA_8A038666</name>
</gene>
<dbReference type="PANTHER" id="PTHR12654">
    <property type="entry name" value="BILE ACID BETA-GLUCOSIDASE-RELATED"/>
    <property type="match status" value="1"/>
</dbReference>
<dbReference type="Pfam" id="PF04685">
    <property type="entry name" value="DUF608"/>
    <property type="match status" value="1"/>
</dbReference>
<organism evidence="3 4">
    <name type="scientific">Paramuricea clavata</name>
    <name type="common">Red gorgonian</name>
    <name type="synonym">Violescent sea-whip</name>
    <dbReference type="NCBI Taxonomy" id="317549"/>
    <lineage>
        <taxon>Eukaryota</taxon>
        <taxon>Metazoa</taxon>
        <taxon>Cnidaria</taxon>
        <taxon>Anthozoa</taxon>
        <taxon>Octocorallia</taxon>
        <taxon>Malacalcyonacea</taxon>
        <taxon>Plexauridae</taxon>
        <taxon>Paramuricea</taxon>
    </lineage>
</organism>
<proteinExistence type="predicted"/>
<feature type="domain" description="Glycosyl-hydrolase family 116 catalytic region" evidence="1">
    <location>
        <begin position="290"/>
        <end position="478"/>
    </location>
</feature>
<name>A0A6S7HTV3_PARCT</name>
<dbReference type="OrthoDB" id="6019999at2759"/>
<keyword evidence="4" id="KW-1185">Reference proteome</keyword>
<accession>A0A6S7HTV3</accession>
<dbReference type="Proteomes" id="UP001152795">
    <property type="component" value="Unassembled WGS sequence"/>
</dbReference>
<dbReference type="InterPro" id="IPR012341">
    <property type="entry name" value="6hp_glycosidase-like_sf"/>
</dbReference>
<evidence type="ECO:0000313" key="4">
    <source>
        <dbReference type="Proteomes" id="UP001152795"/>
    </source>
</evidence>
<protein>
    <submittedName>
        <fullName evidence="3">Non-lysosomal glucosylceramidase</fullName>
    </submittedName>
</protein>
<dbReference type="GO" id="GO:0008422">
    <property type="term" value="F:beta-glucosidase activity"/>
    <property type="evidence" value="ECO:0007669"/>
    <property type="project" value="TreeGrafter"/>
</dbReference>
<evidence type="ECO:0000259" key="2">
    <source>
        <dbReference type="Pfam" id="PF12215"/>
    </source>
</evidence>
<dbReference type="InterPro" id="IPR024462">
    <property type="entry name" value="GH116_N"/>
</dbReference>